<dbReference type="GO" id="GO:0046983">
    <property type="term" value="F:protein dimerization activity"/>
    <property type="evidence" value="ECO:0007669"/>
    <property type="project" value="InterPro"/>
</dbReference>
<comment type="subcellular location">
    <subcellularLocation>
        <location evidence="1">Nucleus</location>
    </subcellularLocation>
</comment>
<comment type="caution">
    <text evidence="6">The sequence shown here is derived from an EMBL/GenBank/DDBJ whole genome shotgun (WGS) entry which is preliminary data.</text>
</comment>
<dbReference type="EMBL" id="JBBNAE010000002">
    <property type="protein sequence ID" value="KAK9147081.1"/>
    <property type="molecule type" value="Genomic_DNA"/>
</dbReference>
<evidence type="ECO:0000313" key="7">
    <source>
        <dbReference type="Proteomes" id="UP001417504"/>
    </source>
</evidence>
<evidence type="ECO:0000256" key="4">
    <source>
        <dbReference type="ARBA" id="ARBA00023242"/>
    </source>
</evidence>
<dbReference type="InterPro" id="IPR044660">
    <property type="entry name" value="IBH1-like"/>
</dbReference>
<keyword evidence="2" id="KW-0805">Transcription regulation</keyword>
<reference evidence="6 7" key="1">
    <citation type="submission" date="2024-01" db="EMBL/GenBank/DDBJ databases">
        <title>Genome assemblies of Stephania.</title>
        <authorList>
            <person name="Yang L."/>
        </authorList>
    </citation>
    <scope>NUCLEOTIDE SEQUENCE [LARGE SCALE GENOMIC DNA]</scope>
    <source>
        <strain evidence="6">QJT</strain>
        <tissue evidence="6">Leaf</tissue>
    </source>
</reference>
<dbReference type="Proteomes" id="UP001417504">
    <property type="component" value="Unassembled WGS sequence"/>
</dbReference>
<organism evidence="6 7">
    <name type="scientific">Stephania japonica</name>
    <dbReference type="NCBI Taxonomy" id="461633"/>
    <lineage>
        <taxon>Eukaryota</taxon>
        <taxon>Viridiplantae</taxon>
        <taxon>Streptophyta</taxon>
        <taxon>Embryophyta</taxon>
        <taxon>Tracheophyta</taxon>
        <taxon>Spermatophyta</taxon>
        <taxon>Magnoliopsida</taxon>
        <taxon>Ranunculales</taxon>
        <taxon>Menispermaceae</taxon>
        <taxon>Menispermoideae</taxon>
        <taxon>Cissampelideae</taxon>
        <taxon>Stephania</taxon>
    </lineage>
</organism>
<gene>
    <name evidence="6" type="ORF">Sjap_006984</name>
</gene>
<keyword evidence="4" id="KW-0539">Nucleus</keyword>
<dbReference type="AlphaFoldDB" id="A0AAP0K6Y8"/>
<feature type="region of interest" description="Disordered" evidence="5">
    <location>
        <begin position="184"/>
        <end position="206"/>
    </location>
</feature>
<proteinExistence type="predicted"/>
<dbReference type="CDD" id="cd11444">
    <property type="entry name" value="bHLH_AtIBH1_like"/>
    <property type="match status" value="1"/>
</dbReference>
<dbReference type="GO" id="GO:0005634">
    <property type="term" value="C:nucleus"/>
    <property type="evidence" value="ECO:0007669"/>
    <property type="project" value="UniProtKB-SubCell"/>
</dbReference>
<dbReference type="GO" id="GO:0006355">
    <property type="term" value="P:regulation of DNA-templated transcription"/>
    <property type="evidence" value="ECO:0007669"/>
    <property type="project" value="InterPro"/>
</dbReference>
<accession>A0AAP0K6Y8</accession>
<evidence type="ECO:0000256" key="5">
    <source>
        <dbReference type="SAM" id="MobiDB-lite"/>
    </source>
</evidence>
<sequence>MEIRFRATDLLFQATPSAPPSPRQQQYINRFTAFDLIIVVSVAAAPRLAVREAADRALAIAASGRTRWSRAILASRRLMRLKLKKVRKPRSPSSGVGARRSAPEVETLRRKEKAPAALERRKCVLGRLVPGCRRLSLPLLLDEASDYISALQMQVRAMTALTELLCSAGPSQLAGSLASDGRFDSTRLVTPQPPPPGGLLPTLSFS</sequence>
<dbReference type="SUPFAM" id="SSF47459">
    <property type="entry name" value="HLH, helix-loop-helix DNA-binding domain"/>
    <property type="match status" value="1"/>
</dbReference>
<dbReference type="PANTHER" id="PTHR33124:SF12">
    <property type="entry name" value="TRANSCRIPTION FACTOR BHLH148"/>
    <property type="match status" value="1"/>
</dbReference>
<keyword evidence="7" id="KW-1185">Reference proteome</keyword>
<name>A0AAP0K6Y8_9MAGN</name>
<evidence type="ECO:0000256" key="1">
    <source>
        <dbReference type="ARBA" id="ARBA00004123"/>
    </source>
</evidence>
<keyword evidence="3" id="KW-0804">Transcription</keyword>
<dbReference type="InterPro" id="IPR044549">
    <property type="entry name" value="bHLH_AtIBH1-like"/>
</dbReference>
<feature type="region of interest" description="Disordered" evidence="5">
    <location>
        <begin position="88"/>
        <end position="111"/>
    </location>
</feature>
<evidence type="ECO:0000256" key="2">
    <source>
        <dbReference type="ARBA" id="ARBA00023015"/>
    </source>
</evidence>
<dbReference type="GO" id="GO:0000976">
    <property type="term" value="F:transcription cis-regulatory region binding"/>
    <property type="evidence" value="ECO:0007669"/>
    <property type="project" value="UniProtKB-ARBA"/>
</dbReference>
<dbReference type="PANTHER" id="PTHR33124">
    <property type="entry name" value="TRANSCRIPTION FACTOR IBH1-LIKE 1"/>
    <property type="match status" value="1"/>
</dbReference>
<protein>
    <submittedName>
        <fullName evidence="6">Uncharacterized protein</fullName>
    </submittedName>
</protein>
<dbReference type="InterPro" id="IPR036638">
    <property type="entry name" value="HLH_DNA-bd_sf"/>
</dbReference>
<evidence type="ECO:0000256" key="3">
    <source>
        <dbReference type="ARBA" id="ARBA00023163"/>
    </source>
</evidence>
<evidence type="ECO:0000313" key="6">
    <source>
        <dbReference type="EMBL" id="KAK9147081.1"/>
    </source>
</evidence>